<dbReference type="AlphaFoldDB" id="A0A1M6TPP7"/>
<name>A0A1M6TPP7_PARC5</name>
<proteinExistence type="predicted"/>
<dbReference type="Proteomes" id="UP000184465">
    <property type="component" value="Unassembled WGS sequence"/>
</dbReference>
<accession>A0A1M6TPP7</accession>
<keyword evidence="1" id="KW-0812">Transmembrane</keyword>
<dbReference type="STRING" id="1121301.SAMN02745912_03753"/>
<feature type="transmembrane region" description="Helical" evidence="1">
    <location>
        <begin position="33"/>
        <end position="52"/>
    </location>
</feature>
<organism evidence="2 3">
    <name type="scientific">Paramaledivibacter caminithermalis (strain DSM 15212 / CIP 107654 / DViRD3)</name>
    <name type="common">Clostridium caminithermale</name>
    <dbReference type="NCBI Taxonomy" id="1121301"/>
    <lineage>
        <taxon>Bacteria</taxon>
        <taxon>Bacillati</taxon>
        <taxon>Bacillota</taxon>
        <taxon>Clostridia</taxon>
        <taxon>Peptostreptococcales</taxon>
        <taxon>Caminicellaceae</taxon>
        <taxon>Paramaledivibacter</taxon>
    </lineage>
</organism>
<keyword evidence="3" id="KW-1185">Reference proteome</keyword>
<dbReference type="EMBL" id="FRAG01000101">
    <property type="protein sequence ID" value="SHK58955.1"/>
    <property type="molecule type" value="Genomic_DNA"/>
</dbReference>
<protein>
    <submittedName>
        <fullName evidence="2">Uncharacterized protein</fullName>
    </submittedName>
</protein>
<evidence type="ECO:0000256" key="1">
    <source>
        <dbReference type="SAM" id="Phobius"/>
    </source>
</evidence>
<evidence type="ECO:0000313" key="3">
    <source>
        <dbReference type="Proteomes" id="UP000184465"/>
    </source>
</evidence>
<keyword evidence="1" id="KW-0472">Membrane</keyword>
<feature type="transmembrane region" description="Helical" evidence="1">
    <location>
        <begin position="7"/>
        <end position="27"/>
    </location>
</feature>
<sequence>MNLLKPVLLGLVVFIIGFIITGVLAISNAEEGIAISLLFLSGVIASCTYIIIRTK</sequence>
<reference evidence="3" key="1">
    <citation type="submission" date="2016-11" db="EMBL/GenBank/DDBJ databases">
        <authorList>
            <person name="Varghese N."/>
            <person name="Submissions S."/>
        </authorList>
    </citation>
    <scope>NUCLEOTIDE SEQUENCE [LARGE SCALE GENOMIC DNA]</scope>
    <source>
        <strain evidence="3">DSM 15212 / CIP 107654 / DViRD3</strain>
    </source>
</reference>
<dbReference type="RefSeq" id="WP_165613147.1">
    <property type="nucleotide sequence ID" value="NZ_FRAG01000101.1"/>
</dbReference>
<evidence type="ECO:0000313" key="2">
    <source>
        <dbReference type="EMBL" id="SHK58955.1"/>
    </source>
</evidence>
<gene>
    <name evidence="2" type="ORF">SAMN02745912_03753</name>
</gene>
<keyword evidence="1" id="KW-1133">Transmembrane helix</keyword>